<accession>A0ABY4X0B2</accession>
<evidence type="ECO:0000259" key="5">
    <source>
        <dbReference type="PROSITE" id="PS50931"/>
    </source>
</evidence>
<reference evidence="6" key="1">
    <citation type="submission" date="2021-08" db="EMBL/GenBank/DDBJ databases">
        <authorList>
            <person name="Sakaguchi M."/>
            <person name="Kikuchi T."/>
            <person name="Urbanczyk H."/>
        </authorList>
    </citation>
    <scope>NUCLEOTIDE SEQUENCE</scope>
    <source>
        <strain evidence="6">020920N</strain>
    </source>
</reference>
<gene>
    <name evidence="6" type="ORF">K6Q96_23295</name>
</gene>
<evidence type="ECO:0000256" key="4">
    <source>
        <dbReference type="ARBA" id="ARBA00023163"/>
    </source>
</evidence>
<sequence>MKTKHISYQMQLYVALVRAGSFTQAAEQLGITRSWLSQQISGLEKSLNTLLLHRTTRTLRMTDSGERFFEHAVAMENLLEKAQEDISSTQAGIKGRVRISCPTALASVLVVPTIKTLRCEHPELDIELVVTDTIQDLLQENIDVAIRVGNLPDSNLKARLLGRFHQCWYQSPELAEDSDDQILLPWQTAEHANVLRVNNILTAAEMAKQGLGRVLLPDLFARSCCEQGLLTLVSRAEPEPEPEQQRDVHAIHAFSEFTPARIRLVIDTLLSQFQLSQSNMD</sequence>
<feature type="domain" description="HTH lysR-type" evidence="5">
    <location>
        <begin position="1"/>
        <end position="62"/>
    </location>
</feature>
<dbReference type="SUPFAM" id="SSF53850">
    <property type="entry name" value="Periplasmic binding protein-like II"/>
    <property type="match status" value="1"/>
</dbReference>
<keyword evidence="4" id="KW-0804">Transcription</keyword>
<evidence type="ECO:0000256" key="1">
    <source>
        <dbReference type="ARBA" id="ARBA00009437"/>
    </source>
</evidence>
<dbReference type="PANTHER" id="PTHR30537:SF5">
    <property type="entry name" value="HTH-TYPE TRANSCRIPTIONAL ACTIVATOR TTDR-RELATED"/>
    <property type="match status" value="1"/>
</dbReference>
<dbReference type="RefSeq" id="WP_251880591.1">
    <property type="nucleotide sequence ID" value="NZ_CP082276.1"/>
</dbReference>
<keyword evidence="7" id="KW-1185">Reference proteome</keyword>
<dbReference type="Pfam" id="PF00126">
    <property type="entry name" value="HTH_1"/>
    <property type="match status" value="1"/>
</dbReference>
<dbReference type="Gene3D" id="1.10.10.10">
    <property type="entry name" value="Winged helix-like DNA-binding domain superfamily/Winged helix DNA-binding domain"/>
    <property type="match status" value="1"/>
</dbReference>
<dbReference type="Gene3D" id="3.40.190.290">
    <property type="match status" value="2"/>
</dbReference>
<dbReference type="PROSITE" id="PS50931">
    <property type="entry name" value="HTH_LYSR"/>
    <property type="match status" value="1"/>
</dbReference>
<dbReference type="InterPro" id="IPR005119">
    <property type="entry name" value="LysR_subst-bd"/>
</dbReference>
<name>A0ABY4X0B2_9GAMM</name>
<dbReference type="InterPro" id="IPR036390">
    <property type="entry name" value="WH_DNA-bd_sf"/>
</dbReference>
<organism evidence="6 7">
    <name type="scientific">Grimontia kaedaensis</name>
    <dbReference type="NCBI Taxonomy" id="2872157"/>
    <lineage>
        <taxon>Bacteria</taxon>
        <taxon>Pseudomonadati</taxon>
        <taxon>Pseudomonadota</taxon>
        <taxon>Gammaproteobacteria</taxon>
        <taxon>Vibrionales</taxon>
        <taxon>Vibrionaceae</taxon>
        <taxon>Grimontia</taxon>
    </lineage>
</organism>
<protein>
    <submittedName>
        <fullName evidence="6">LysR family transcriptional regulator</fullName>
    </submittedName>
</protein>
<keyword evidence="2" id="KW-0805">Transcription regulation</keyword>
<dbReference type="InterPro" id="IPR036388">
    <property type="entry name" value="WH-like_DNA-bd_sf"/>
</dbReference>
<dbReference type="SUPFAM" id="SSF46785">
    <property type="entry name" value="Winged helix' DNA-binding domain"/>
    <property type="match status" value="1"/>
</dbReference>
<dbReference type="EMBL" id="CP082276">
    <property type="protein sequence ID" value="USH04648.1"/>
    <property type="molecule type" value="Genomic_DNA"/>
</dbReference>
<keyword evidence="3" id="KW-0238">DNA-binding</keyword>
<evidence type="ECO:0000313" key="7">
    <source>
        <dbReference type="Proteomes" id="UP001056255"/>
    </source>
</evidence>
<proteinExistence type="inferred from homology"/>
<dbReference type="Pfam" id="PF03466">
    <property type="entry name" value="LysR_substrate"/>
    <property type="match status" value="2"/>
</dbReference>
<comment type="similarity">
    <text evidence="1">Belongs to the LysR transcriptional regulatory family.</text>
</comment>
<dbReference type="InterPro" id="IPR058163">
    <property type="entry name" value="LysR-type_TF_proteobact-type"/>
</dbReference>
<evidence type="ECO:0000256" key="2">
    <source>
        <dbReference type="ARBA" id="ARBA00023015"/>
    </source>
</evidence>
<dbReference type="Proteomes" id="UP001056255">
    <property type="component" value="Chromosome II"/>
</dbReference>
<dbReference type="InterPro" id="IPR000847">
    <property type="entry name" value="LysR_HTH_N"/>
</dbReference>
<dbReference type="PANTHER" id="PTHR30537">
    <property type="entry name" value="HTH-TYPE TRANSCRIPTIONAL REGULATOR"/>
    <property type="match status" value="1"/>
</dbReference>
<evidence type="ECO:0000256" key="3">
    <source>
        <dbReference type="ARBA" id="ARBA00023125"/>
    </source>
</evidence>
<evidence type="ECO:0000313" key="6">
    <source>
        <dbReference type="EMBL" id="USH04648.1"/>
    </source>
</evidence>